<dbReference type="GO" id="GO:0006631">
    <property type="term" value="P:fatty acid metabolic process"/>
    <property type="evidence" value="ECO:0007669"/>
    <property type="project" value="TreeGrafter"/>
</dbReference>
<dbReference type="Proteomes" id="UP000054498">
    <property type="component" value="Unassembled WGS sequence"/>
</dbReference>
<evidence type="ECO:0000256" key="2">
    <source>
        <dbReference type="ARBA" id="ARBA00010371"/>
    </source>
</evidence>
<keyword evidence="4" id="KW-0809">Transit peptide</keyword>
<dbReference type="GO" id="GO:0016491">
    <property type="term" value="F:oxidoreductase activity"/>
    <property type="evidence" value="ECO:0007669"/>
    <property type="project" value="UniProtKB-KW"/>
</dbReference>
<reference evidence="8 9" key="1">
    <citation type="journal article" date="2013" name="BMC Genomics">
        <title>Reconstruction of the lipid metabolism for the microalga Monoraphidium neglectum from its genome sequence reveals characteristics suitable for biofuel production.</title>
        <authorList>
            <person name="Bogen C."/>
            <person name="Al-Dilaimi A."/>
            <person name="Albersmeier A."/>
            <person name="Wichmann J."/>
            <person name="Grundmann M."/>
            <person name="Rupp O."/>
            <person name="Lauersen K.J."/>
            <person name="Blifernez-Klassen O."/>
            <person name="Kalinowski J."/>
            <person name="Goesmann A."/>
            <person name="Mussgnug J.H."/>
            <person name="Kruse O."/>
        </authorList>
    </citation>
    <scope>NUCLEOTIDE SEQUENCE [LARGE SCALE GENOMIC DNA]</scope>
    <source>
        <strain evidence="8 9">SAG 48.87</strain>
    </source>
</reference>
<dbReference type="RefSeq" id="XP_013893358.1">
    <property type="nucleotide sequence ID" value="XM_014037904.1"/>
</dbReference>
<sequence length="412" mass="41747">MLVAPVGPADVYSAALGGIYGYASAGRLPCVAGHDGVGLVARVGPGVKGALAEGDLVQPAAPLMGTWRAAAVWRAKALTRVGSLGARWRDAAGGGGAAAAAICRDAAGAAGAANGGAGGKVRGEIKGDDSTSTSRLGGGVDVLLPLEYLAVSRELLAAYRLLEMHDLKPGDCVILNAPNSTVGRAVLQLARLLKLRTLALLRPPAASPPPPPVNDSQGGVGPARQQGAATDTGDAGGRDEARWRQVAERLVALGATHVLRDEGAIQAQLGPLKHFARPSLALDAVGGASAARMADALCDGGTLVVYGCLGGAAPALDWKAYVFRGLTLKGFNARAWAAAHPSRAARALASISRLVAAGLLSLEFTEYEFKPEWRDAAEHAAGEQQGGPRGGSRALMMMPGLAAFRGHGGAEP</sequence>
<evidence type="ECO:0000256" key="5">
    <source>
        <dbReference type="ARBA" id="ARBA00023002"/>
    </source>
</evidence>
<evidence type="ECO:0000256" key="6">
    <source>
        <dbReference type="ARBA" id="ARBA00023128"/>
    </source>
</evidence>
<dbReference type="EMBL" id="KK104164">
    <property type="protein sequence ID" value="KIY94338.1"/>
    <property type="molecule type" value="Genomic_DNA"/>
</dbReference>
<dbReference type="InterPro" id="IPR011032">
    <property type="entry name" value="GroES-like_sf"/>
</dbReference>
<keyword evidence="6" id="KW-0496">Mitochondrion</keyword>
<evidence type="ECO:0000256" key="1">
    <source>
        <dbReference type="ARBA" id="ARBA00004173"/>
    </source>
</evidence>
<dbReference type="AlphaFoldDB" id="A0A0D2KEQ5"/>
<organism evidence="8 9">
    <name type="scientific">Monoraphidium neglectum</name>
    <dbReference type="NCBI Taxonomy" id="145388"/>
    <lineage>
        <taxon>Eukaryota</taxon>
        <taxon>Viridiplantae</taxon>
        <taxon>Chlorophyta</taxon>
        <taxon>core chlorophytes</taxon>
        <taxon>Chlorophyceae</taxon>
        <taxon>CS clade</taxon>
        <taxon>Sphaeropleales</taxon>
        <taxon>Selenastraceae</taxon>
        <taxon>Monoraphidium</taxon>
    </lineage>
</organism>
<evidence type="ECO:0000313" key="9">
    <source>
        <dbReference type="Proteomes" id="UP000054498"/>
    </source>
</evidence>
<protein>
    <submittedName>
        <fullName evidence="8">DnaJ-like protein</fullName>
    </submittedName>
</protein>
<dbReference type="InterPro" id="IPR051034">
    <property type="entry name" value="Mito_Enoyl-ACP_Reductase"/>
</dbReference>
<evidence type="ECO:0000256" key="4">
    <source>
        <dbReference type="ARBA" id="ARBA00022946"/>
    </source>
</evidence>
<keyword evidence="3" id="KW-0521">NADP</keyword>
<keyword evidence="5" id="KW-0560">Oxidoreductase</keyword>
<dbReference type="STRING" id="145388.A0A0D2KEQ5"/>
<dbReference type="GeneID" id="25731106"/>
<proteinExistence type="inferred from homology"/>
<evidence type="ECO:0000256" key="7">
    <source>
        <dbReference type="SAM" id="MobiDB-lite"/>
    </source>
</evidence>
<feature type="region of interest" description="Disordered" evidence="7">
    <location>
        <begin position="203"/>
        <end position="238"/>
    </location>
</feature>
<dbReference type="PANTHER" id="PTHR43981">
    <property type="entry name" value="ENOYL-[ACYL-CARRIER-PROTEIN] REDUCTASE, MITOCHONDRIAL"/>
    <property type="match status" value="1"/>
</dbReference>
<dbReference type="PANTHER" id="PTHR43981:SF2">
    <property type="entry name" value="ENOYL-[ACYL-CARRIER-PROTEIN] REDUCTASE, MITOCHONDRIAL"/>
    <property type="match status" value="1"/>
</dbReference>
<gene>
    <name evidence="8" type="ORF">MNEG_13625</name>
</gene>
<evidence type="ECO:0000313" key="8">
    <source>
        <dbReference type="EMBL" id="KIY94338.1"/>
    </source>
</evidence>
<name>A0A0D2KEQ5_9CHLO</name>
<dbReference type="SUPFAM" id="SSF50129">
    <property type="entry name" value="GroES-like"/>
    <property type="match status" value="1"/>
</dbReference>
<comment type="subcellular location">
    <subcellularLocation>
        <location evidence="1">Mitochondrion</location>
    </subcellularLocation>
</comment>
<evidence type="ECO:0000256" key="3">
    <source>
        <dbReference type="ARBA" id="ARBA00022857"/>
    </source>
</evidence>
<comment type="similarity">
    <text evidence="2">Belongs to the zinc-containing alcohol dehydrogenase family. Quinone oxidoreductase subfamily.</text>
</comment>
<dbReference type="OrthoDB" id="445556at2759"/>
<dbReference type="SUPFAM" id="SSF51735">
    <property type="entry name" value="NAD(P)-binding Rossmann-fold domains"/>
    <property type="match status" value="2"/>
</dbReference>
<accession>A0A0D2KEQ5</accession>
<dbReference type="GO" id="GO:0005739">
    <property type="term" value="C:mitochondrion"/>
    <property type="evidence" value="ECO:0007669"/>
    <property type="project" value="UniProtKB-SubCell"/>
</dbReference>
<feature type="region of interest" description="Disordered" evidence="7">
    <location>
        <begin position="112"/>
        <end position="132"/>
    </location>
</feature>
<dbReference type="InterPro" id="IPR036291">
    <property type="entry name" value="NAD(P)-bd_dom_sf"/>
</dbReference>
<dbReference type="Gene3D" id="3.90.180.10">
    <property type="entry name" value="Medium-chain alcohol dehydrogenases, catalytic domain"/>
    <property type="match status" value="1"/>
</dbReference>
<dbReference type="Gene3D" id="3.40.50.720">
    <property type="entry name" value="NAD(P)-binding Rossmann-like Domain"/>
    <property type="match status" value="1"/>
</dbReference>
<keyword evidence="9" id="KW-1185">Reference proteome</keyword>
<dbReference type="KEGG" id="mng:MNEG_13625"/>